<organism evidence="8 9">
    <name type="scientific">Hypsibius exemplaris</name>
    <name type="common">Freshwater tardigrade</name>
    <dbReference type="NCBI Taxonomy" id="2072580"/>
    <lineage>
        <taxon>Eukaryota</taxon>
        <taxon>Metazoa</taxon>
        <taxon>Ecdysozoa</taxon>
        <taxon>Tardigrada</taxon>
        <taxon>Eutardigrada</taxon>
        <taxon>Parachela</taxon>
        <taxon>Hypsibioidea</taxon>
        <taxon>Hypsibiidae</taxon>
        <taxon>Hypsibius</taxon>
    </lineage>
</organism>
<dbReference type="GO" id="GO:0006412">
    <property type="term" value="P:translation"/>
    <property type="evidence" value="ECO:0007669"/>
    <property type="project" value="InterPro"/>
</dbReference>
<keyword evidence="2 8" id="KW-0689">Ribosomal protein</keyword>
<dbReference type="EMBL" id="MTYJ01000032">
    <property type="protein sequence ID" value="OQV20165.1"/>
    <property type="molecule type" value="Genomic_DNA"/>
</dbReference>
<name>A0A1W0WY84_HYPEX</name>
<dbReference type="PANTHER" id="PTHR12934:SF11">
    <property type="entry name" value="LARGE RIBOSOMAL SUBUNIT PROTEIN UL15M"/>
    <property type="match status" value="1"/>
</dbReference>
<dbReference type="AlphaFoldDB" id="A0A1W0WY84"/>
<keyword evidence="3" id="KW-0687">Ribonucleoprotein</keyword>
<dbReference type="InterPro" id="IPR036227">
    <property type="entry name" value="Ribosomal_uL15/eL18_sf"/>
</dbReference>
<dbReference type="InterPro" id="IPR021131">
    <property type="entry name" value="Ribosomal_uL15/eL18"/>
</dbReference>
<evidence type="ECO:0000256" key="5">
    <source>
        <dbReference type="ARBA" id="ARBA00035423"/>
    </source>
</evidence>
<gene>
    <name evidence="8" type="ORF">BV898_05723</name>
</gene>
<evidence type="ECO:0000259" key="7">
    <source>
        <dbReference type="Pfam" id="PF00828"/>
    </source>
</evidence>
<evidence type="ECO:0000256" key="3">
    <source>
        <dbReference type="ARBA" id="ARBA00023274"/>
    </source>
</evidence>
<dbReference type="GO" id="GO:0005762">
    <property type="term" value="C:mitochondrial large ribosomal subunit"/>
    <property type="evidence" value="ECO:0007669"/>
    <property type="project" value="TreeGrafter"/>
</dbReference>
<dbReference type="PANTHER" id="PTHR12934">
    <property type="entry name" value="50S RIBOSOMAL PROTEIN L15"/>
    <property type="match status" value="1"/>
</dbReference>
<evidence type="ECO:0000313" key="9">
    <source>
        <dbReference type="Proteomes" id="UP000192578"/>
    </source>
</evidence>
<evidence type="ECO:0000256" key="4">
    <source>
        <dbReference type="ARBA" id="ARBA00035299"/>
    </source>
</evidence>
<feature type="region of interest" description="Disordered" evidence="6">
    <location>
        <begin position="27"/>
        <end position="71"/>
    </location>
</feature>
<feature type="compositionally biased region" description="Basic and acidic residues" evidence="6">
    <location>
        <begin position="47"/>
        <end position="57"/>
    </location>
</feature>
<dbReference type="Proteomes" id="UP000192578">
    <property type="component" value="Unassembled WGS sequence"/>
</dbReference>
<reference evidence="9" key="1">
    <citation type="submission" date="2017-01" db="EMBL/GenBank/DDBJ databases">
        <title>Comparative genomics of anhydrobiosis in the tardigrade Hypsibius dujardini.</title>
        <authorList>
            <person name="Yoshida Y."/>
            <person name="Koutsovoulos G."/>
            <person name="Laetsch D."/>
            <person name="Stevens L."/>
            <person name="Kumar S."/>
            <person name="Horikawa D."/>
            <person name="Ishino K."/>
            <person name="Komine S."/>
            <person name="Tomita M."/>
            <person name="Blaxter M."/>
            <person name="Arakawa K."/>
        </authorList>
    </citation>
    <scope>NUCLEOTIDE SEQUENCE [LARGE SCALE GENOMIC DNA]</scope>
    <source>
        <strain evidence="9">Z151</strain>
    </source>
</reference>
<comment type="similarity">
    <text evidence="1">Belongs to the universal ribosomal protein uL15 family.</text>
</comment>
<protein>
    <recommendedName>
        <fullName evidence="4">Large ribosomal subunit protein uL15m</fullName>
    </recommendedName>
    <alternativeName>
        <fullName evidence="5">39S ribosomal protein L15, mitochondrial</fullName>
    </alternativeName>
</protein>
<evidence type="ECO:0000256" key="6">
    <source>
        <dbReference type="SAM" id="MobiDB-lite"/>
    </source>
</evidence>
<dbReference type="GO" id="GO:0003735">
    <property type="term" value="F:structural constituent of ribosome"/>
    <property type="evidence" value="ECO:0007669"/>
    <property type="project" value="InterPro"/>
</dbReference>
<evidence type="ECO:0000313" key="8">
    <source>
        <dbReference type="EMBL" id="OQV20165.1"/>
    </source>
</evidence>
<proteinExistence type="inferred from homology"/>
<dbReference type="SUPFAM" id="SSF52080">
    <property type="entry name" value="Ribosomal proteins L15p and L18e"/>
    <property type="match status" value="1"/>
</dbReference>
<evidence type="ECO:0000256" key="2">
    <source>
        <dbReference type="ARBA" id="ARBA00022980"/>
    </source>
</evidence>
<feature type="domain" description="Large ribosomal subunit protein uL15/eL18" evidence="7">
    <location>
        <begin position="97"/>
        <end position="174"/>
    </location>
</feature>
<comment type="caution">
    <text evidence="8">The sequence shown here is derived from an EMBL/GenBank/DDBJ whole genome shotgun (WGS) entry which is preliminary data.</text>
</comment>
<accession>A0A1W0WY84</accession>
<dbReference type="OrthoDB" id="361383at2759"/>
<dbReference type="Pfam" id="PF00828">
    <property type="entry name" value="Ribosomal_L27A"/>
    <property type="match status" value="1"/>
</dbReference>
<evidence type="ECO:0000256" key="1">
    <source>
        <dbReference type="ARBA" id="ARBA00007320"/>
    </source>
</evidence>
<keyword evidence="9" id="KW-1185">Reference proteome</keyword>
<sequence>MAGAGPGRSVDYALTLLRRLPRITLGNLKGNKEQKKKHNYSRGQDGGSDRGYPEQAKKGSQPPLGFAGGSNPYYTRHPVEWYYRGHELRRQYPPYSLFSLQRNIDMGIIDPAYPIDLVQLCNTKLYHIDPLQRHFGVNLTEEGMHMFKAKINLEVQWTTESVIAAVERNGGTITLAYFDPACLNAMHDTRSFFARGVPIPRRALPPENCLELYSNPKMRGYLADPAAVSLARVELAQKFGYNLPDVTKDPDYEMLIKRKDPRQCFYDLEPGWVVNLKDRTILKPADEVIRQYYRS</sequence>
<dbReference type="InterPro" id="IPR005749">
    <property type="entry name" value="Ribosomal_uL15_bac-type"/>
</dbReference>